<dbReference type="InterPro" id="IPR027385">
    <property type="entry name" value="Beta-barrel_OMP"/>
</dbReference>
<evidence type="ECO:0000256" key="3">
    <source>
        <dbReference type="ARBA" id="ARBA00023136"/>
    </source>
</evidence>
<dbReference type="KEGG" id="lit:FPZ52_10480"/>
<proteinExistence type="inferred from homology"/>
<gene>
    <name evidence="7" type="ORF">FPZ52_10480</name>
</gene>
<dbReference type="PANTHER" id="PTHR34001:SF3">
    <property type="entry name" value="BLL7405 PROTEIN"/>
    <property type="match status" value="1"/>
</dbReference>
<accession>A0A5B8J6N6</accession>
<dbReference type="InterPro" id="IPR051692">
    <property type="entry name" value="OMP-like"/>
</dbReference>
<organism evidence="7 8">
    <name type="scientific">Qingshengfaniella alkalisoli</name>
    <dbReference type="NCBI Taxonomy" id="2599296"/>
    <lineage>
        <taxon>Bacteria</taxon>
        <taxon>Pseudomonadati</taxon>
        <taxon>Pseudomonadota</taxon>
        <taxon>Alphaproteobacteria</taxon>
        <taxon>Rhodobacterales</taxon>
        <taxon>Paracoccaceae</taxon>
        <taxon>Qingshengfaniella</taxon>
    </lineage>
</organism>
<keyword evidence="3" id="KW-0472">Membrane</keyword>
<dbReference type="Pfam" id="PF13505">
    <property type="entry name" value="OMP_b-brl"/>
    <property type="match status" value="1"/>
</dbReference>
<dbReference type="OrthoDB" id="268975at2"/>
<dbReference type="EMBL" id="CP042261">
    <property type="protein sequence ID" value="QDY70000.1"/>
    <property type="molecule type" value="Genomic_DNA"/>
</dbReference>
<comment type="subcellular location">
    <subcellularLocation>
        <location evidence="1">Membrane</location>
    </subcellularLocation>
</comment>
<dbReference type="PANTHER" id="PTHR34001">
    <property type="entry name" value="BLL7405 PROTEIN"/>
    <property type="match status" value="1"/>
</dbReference>
<dbReference type="InterPro" id="IPR011250">
    <property type="entry name" value="OMP/PagP_B-barrel"/>
</dbReference>
<evidence type="ECO:0000256" key="4">
    <source>
        <dbReference type="ARBA" id="ARBA00038306"/>
    </source>
</evidence>
<evidence type="ECO:0000256" key="5">
    <source>
        <dbReference type="SAM" id="SignalP"/>
    </source>
</evidence>
<feature type="signal peptide" evidence="5">
    <location>
        <begin position="1"/>
        <end position="19"/>
    </location>
</feature>
<dbReference type="GO" id="GO:0016020">
    <property type="term" value="C:membrane"/>
    <property type="evidence" value="ECO:0007669"/>
    <property type="project" value="UniProtKB-SubCell"/>
</dbReference>
<dbReference type="RefSeq" id="WP_146365376.1">
    <property type="nucleotide sequence ID" value="NZ_CP042261.1"/>
</dbReference>
<sequence length="196" mass="20160">MKLIATASALALSAAPVLAGGLTEPQPTPEPVAVTPVAPVVASSLWSGGYVGAQAGYAWAEADDADDEGPIGGLHGGYLWNSGKFVYGIEGDYDWADVEFGDAGSLDSIGRIKAKAGYDLGRTLLYATAGGAYADAEIGGDSYSDWGWVAGAGVDYMVTDAWSVGAEALYHKFDDFDDSGADLSGTTLTAKVAYHF</sequence>
<evidence type="ECO:0000256" key="1">
    <source>
        <dbReference type="ARBA" id="ARBA00004370"/>
    </source>
</evidence>
<feature type="domain" description="Outer membrane protein beta-barrel" evidence="6">
    <location>
        <begin position="38"/>
        <end position="196"/>
    </location>
</feature>
<evidence type="ECO:0000259" key="6">
    <source>
        <dbReference type="Pfam" id="PF13505"/>
    </source>
</evidence>
<evidence type="ECO:0000313" key="7">
    <source>
        <dbReference type="EMBL" id="QDY70000.1"/>
    </source>
</evidence>
<feature type="chain" id="PRO_5022881932" evidence="5">
    <location>
        <begin position="20"/>
        <end position="196"/>
    </location>
</feature>
<keyword evidence="8" id="KW-1185">Reference proteome</keyword>
<dbReference type="Gene3D" id="2.40.160.20">
    <property type="match status" value="1"/>
</dbReference>
<evidence type="ECO:0000256" key="2">
    <source>
        <dbReference type="ARBA" id="ARBA00022729"/>
    </source>
</evidence>
<keyword evidence="2 5" id="KW-0732">Signal</keyword>
<protein>
    <submittedName>
        <fullName evidence="7">Porin family protein</fullName>
    </submittedName>
</protein>
<reference evidence="7 8" key="1">
    <citation type="submission" date="2019-07" db="EMBL/GenBank/DDBJ databases">
        <title>Litoreibacter alkalisoli sp. nov., isolated from saline-alkaline soil.</title>
        <authorList>
            <person name="Wang S."/>
            <person name="Xu L."/>
            <person name="Xing Y.-T."/>
            <person name="Sun J.-Q."/>
        </authorList>
    </citation>
    <scope>NUCLEOTIDE SEQUENCE [LARGE SCALE GENOMIC DNA]</scope>
    <source>
        <strain evidence="7 8">LN3S51</strain>
    </source>
</reference>
<dbReference type="Proteomes" id="UP000318483">
    <property type="component" value="Chromosome"/>
</dbReference>
<evidence type="ECO:0000313" key="8">
    <source>
        <dbReference type="Proteomes" id="UP000318483"/>
    </source>
</evidence>
<dbReference type="SUPFAM" id="SSF56925">
    <property type="entry name" value="OMPA-like"/>
    <property type="match status" value="1"/>
</dbReference>
<dbReference type="AlphaFoldDB" id="A0A5B8J6N6"/>
<comment type="similarity">
    <text evidence="4">Belongs to the Omp25/RopB family.</text>
</comment>
<name>A0A5B8J6N6_9RHOB</name>